<proteinExistence type="predicted"/>
<name>A0A212ITT6_9FIRM</name>
<reference evidence="1" key="1">
    <citation type="submission" date="2016-04" db="EMBL/GenBank/DDBJ databases">
        <authorList>
            <person name="Evans L.H."/>
            <person name="Alamgir A."/>
            <person name="Owens N."/>
            <person name="Weber N.D."/>
            <person name="Virtaneva K."/>
            <person name="Barbian K."/>
            <person name="Babar A."/>
            <person name="Rosenke K."/>
        </authorList>
    </citation>
    <scope>NUCLEOTIDE SEQUENCE</scope>
    <source>
        <strain evidence="1">86</strain>
    </source>
</reference>
<sequence length="111" mass="12406">MPPSLGNTGDEGDLPGEFLNNLKLARSVPYPVAGFWLSSALPAMPALDCSLSVALFTHRPQPEYTRNAAGNTHTLFTYFTPTRLITGWGYLFMTYHYRILKYLQVGIVRLP</sequence>
<accession>A0A212ITT6</accession>
<dbReference type="AlphaFoldDB" id="A0A212ITT6"/>
<evidence type="ECO:0000313" key="1">
    <source>
        <dbReference type="EMBL" id="SBV90601.1"/>
    </source>
</evidence>
<protein>
    <submittedName>
        <fullName evidence="1">Uncharacterized protein</fullName>
    </submittedName>
</protein>
<gene>
    <name evidence="1" type="ORF">KL86CLO1_10006</name>
</gene>
<organism evidence="1">
    <name type="scientific">uncultured Eubacteriales bacterium</name>
    <dbReference type="NCBI Taxonomy" id="172733"/>
    <lineage>
        <taxon>Bacteria</taxon>
        <taxon>Bacillati</taxon>
        <taxon>Bacillota</taxon>
        <taxon>Clostridia</taxon>
        <taxon>Eubacteriales</taxon>
        <taxon>environmental samples</taxon>
    </lineage>
</organism>
<dbReference type="EMBL" id="FLUN01000001">
    <property type="protein sequence ID" value="SBV90601.1"/>
    <property type="molecule type" value="Genomic_DNA"/>
</dbReference>